<keyword evidence="10" id="KW-1185">Reference proteome</keyword>
<evidence type="ECO:0000313" key="9">
    <source>
        <dbReference type="EMBL" id="KAF2318134.1"/>
    </source>
</evidence>
<gene>
    <name evidence="9" type="ORF">GH714_041487</name>
</gene>
<evidence type="ECO:0000256" key="4">
    <source>
        <dbReference type="ARBA" id="ARBA00022692"/>
    </source>
</evidence>
<organism evidence="9 10">
    <name type="scientific">Hevea brasiliensis</name>
    <name type="common">Para rubber tree</name>
    <name type="synonym">Siphonia brasiliensis</name>
    <dbReference type="NCBI Taxonomy" id="3981"/>
    <lineage>
        <taxon>Eukaryota</taxon>
        <taxon>Viridiplantae</taxon>
        <taxon>Streptophyta</taxon>
        <taxon>Embryophyta</taxon>
        <taxon>Tracheophyta</taxon>
        <taxon>Spermatophyta</taxon>
        <taxon>Magnoliopsida</taxon>
        <taxon>eudicotyledons</taxon>
        <taxon>Gunneridae</taxon>
        <taxon>Pentapetalae</taxon>
        <taxon>rosids</taxon>
        <taxon>fabids</taxon>
        <taxon>Malpighiales</taxon>
        <taxon>Euphorbiaceae</taxon>
        <taxon>Crotonoideae</taxon>
        <taxon>Micrandreae</taxon>
        <taxon>Hevea</taxon>
    </lineage>
</organism>
<evidence type="ECO:0000256" key="8">
    <source>
        <dbReference type="PIRSR" id="PIRSR605150-2"/>
    </source>
</evidence>
<dbReference type="GO" id="GO:0030244">
    <property type="term" value="P:cellulose biosynthetic process"/>
    <property type="evidence" value="ECO:0007669"/>
    <property type="project" value="InterPro"/>
</dbReference>
<name>A0A6A6MYF1_HEVBR</name>
<keyword evidence="4" id="KW-0812">Transmembrane</keyword>
<evidence type="ECO:0000313" key="10">
    <source>
        <dbReference type="Proteomes" id="UP000467840"/>
    </source>
</evidence>
<keyword evidence="3" id="KW-0808">Transferase</keyword>
<dbReference type="EMBL" id="JAAGAX010000004">
    <property type="protein sequence ID" value="KAF2318134.1"/>
    <property type="molecule type" value="Genomic_DNA"/>
</dbReference>
<dbReference type="GO" id="GO:0071555">
    <property type="term" value="P:cell wall organization"/>
    <property type="evidence" value="ECO:0007669"/>
    <property type="project" value="UniProtKB-KW"/>
</dbReference>
<evidence type="ECO:0000256" key="7">
    <source>
        <dbReference type="ARBA" id="ARBA00023316"/>
    </source>
</evidence>
<comment type="subcellular location">
    <subcellularLocation>
        <location evidence="1">Endomembrane system</location>
    </subcellularLocation>
</comment>
<dbReference type="GO" id="GO:0016020">
    <property type="term" value="C:membrane"/>
    <property type="evidence" value="ECO:0007669"/>
    <property type="project" value="InterPro"/>
</dbReference>
<comment type="caution">
    <text evidence="9">The sequence shown here is derived from an EMBL/GenBank/DDBJ whole genome shotgun (WGS) entry which is preliminary data.</text>
</comment>
<dbReference type="Pfam" id="PF03552">
    <property type="entry name" value="Cellulose_synt"/>
    <property type="match status" value="1"/>
</dbReference>
<dbReference type="GO" id="GO:0016760">
    <property type="term" value="F:cellulose synthase (UDP-forming) activity"/>
    <property type="evidence" value="ECO:0007669"/>
    <property type="project" value="InterPro"/>
</dbReference>
<evidence type="ECO:0000256" key="1">
    <source>
        <dbReference type="ARBA" id="ARBA00004308"/>
    </source>
</evidence>
<reference evidence="9 10" key="1">
    <citation type="journal article" date="2020" name="Mol. Plant">
        <title>The Chromosome-Based Rubber Tree Genome Provides New Insights into Spurge Genome Evolution and Rubber Biosynthesis.</title>
        <authorList>
            <person name="Liu J."/>
            <person name="Shi C."/>
            <person name="Shi C.C."/>
            <person name="Li W."/>
            <person name="Zhang Q.J."/>
            <person name="Zhang Y."/>
            <person name="Li K."/>
            <person name="Lu H.F."/>
            <person name="Shi C."/>
            <person name="Zhu S.T."/>
            <person name="Xiao Z.Y."/>
            <person name="Nan H."/>
            <person name="Yue Y."/>
            <person name="Zhu X.G."/>
            <person name="Wu Y."/>
            <person name="Hong X.N."/>
            <person name="Fan G.Y."/>
            <person name="Tong Y."/>
            <person name="Zhang D."/>
            <person name="Mao C.L."/>
            <person name="Liu Y.L."/>
            <person name="Hao S.J."/>
            <person name="Liu W.Q."/>
            <person name="Lv M.Q."/>
            <person name="Zhang H.B."/>
            <person name="Liu Y."/>
            <person name="Hu-Tang G.R."/>
            <person name="Wang J.P."/>
            <person name="Wang J.H."/>
            <person name="Sun Y.H."/>
            <person name="Ni S.B."/>
            <person name="Chen W.B."/>
            <person name="Zhang X.C."/>
            <person name="Jiao Y.N."/>
            <person name="Eichler E.E."/>
            <person name="Li G.H."/>
            <person name="Liu X."/>
            <person name="Gao L.Z."/>
        </authorList>
    </citation>
    <scope>NUCLEOTIDE SEQUENCE [LARGE SCALE GENOMIC DNA]</scope>
    <source>
        <strain evidence="10">cv. GT1</strain>
        <tissue evidence="9">Leaf</tissue>
    </source>
</reference>
<accession>A0A6A6MYF1</accession>
<sequence>MWSAAQASRLYPIQRKEFPENLDKVVKRSDYPAVDDYMHCGSDKRTTHERSEHCFISDGLRLSNEEAFVYVSDDGGSALTLFAFMEAAKFAAHWLPFCRENNIVQRNPESYFESNYSSPLRLSRLLSANTAD</sequence>
<dbReference type="InterPro" id="IPR005150">
    <property type="entry name" value="Cellulose_synth"/>
</dbReference>
<evidence type="ECO:0000256" key="6">
    <source>
        <dbReference type="ARBA" id="ARBA00023136"/>
    </source>
</evidence>
<keyword evidence="2" id="KW-0328">Glycosyltransferase</keyword>
<dbReference type="AlphaFoldDB" id="A0A6A6MYF1"/>
<dbReference type="GO" id="GO:0012505">
    <property type="term" value="C:endomembrane system"/>
    <property type="evidence" value="ECO:0007669"/>
    <property type="project" value="UniProtKB-SubCell"/>
</dbReference>
<keyword evidence="7" id="KW-0961">Cell wall biogenesis/degradation</keyword>
<dbReference type="Proteomes" id="UP000467840">
    <property type="component" value="Chromosome 6"/>
</dbReference>
<evidence type="ECO:0000256" key="3">
    <source>
        <dbReference type="ARBA" id="ARBA00022679"/>
    </source>
</evidence>
<dbReference type="PANTHER" id="PTHR13301">
    <property type="entry name" value="X-BOX TRANSCRIPTION FACTOR-RELATED"/>
    <property type="match status" value="1"/>
</dbReference>
<protein>
    <submittedName>
        <fullName evidence="9">Uncharacterized protein</fullName>
    </submittedName>
</protein>
<evidence type="ECO:0000256" key="2">
    <source>
        <dbReference type="ARBA" id="ARBA00022676"/>
    </source>
</evidence>
<feature type="binding site" evidence="8">
    <location>
        <position position="74"/>
    </location>
    <ligand>
        <name>UDP-alpha-D-glucose</name>
        <dbReference type="ChEBI" id="CHEBI:58885"/>
    </ligand>
</feature>
<keyword evidence="6" id="KW-0472">Membrane</keyword>
<proteinExistence type="predicted"/>
<evidence type="ECO:0000256" key="5">
    <source>
        <dbReference type="ARBA" id="ARBA00022989"/>
    </source>
</evidence>
<keyword evidence="5" id="KW-1133">Transmembrane helix</keyword>